<evidence type="ECO:0000256" key="1">
    <source>
        <dbReference type="ARBA" id="ARBA00004241"/>
    </source>
</evidence>
<keyword evidence="4" id="KW-0812">Transmembrane</keyword>
<dbReference type="Gene3D" id="3.30.1300.30">
    <property type="entry name" value="GSPII I/J protein-like"/>
    <property type="match status" value="1"/>
</dbReference>
<dbReference type="EMBL" id="WBVP01000006">
    <property type="protein sequence ID" value="KAB2825021.1"/>
    <property type="molecule type" value="Genomic_DNA"/>
</dbReference>
<evidence type="ECO:0000259" key="9">
    <source>
        <dbReference type="Pfam" id="PF03895"/>
    </source>
</evidence>
<dbReference type="Pfam" id="PF03895">
    <property type="entry name" value="YadA_anchor"/>
    <property type="match status" value="1"/>
</dbReference>
<evidence type="ECO:0000313" key="10">
    <source>
        <dbReference type="EMBL" id="KAB2825021.1"/>
    </source>
</evidence>
<dbReference type="AlphaFoldDB" id="A0A6N6RU00"/>
<dbReference type="GO" id="GO:0009986">
    <property type="term" value="C:cell surface"/>
    <property type="evidence" value="ECO:0007669"/>
    <property type="project" value="UniProtKB-SubCell"/>
</dbReference>
<proteinExistence type="predicted"/>
<dbReference type="Proteomes" id="UP000434870">
    <property type="component" value="Unassembled WGS sequence"/>
</dbReference>
<dbReference type="SUPFAM" id="SSF54523">
    <property type="entry name" value="Pili subunits"/>
    <property type="match status" value="1"/>
</dbReference>
<feature type="compositionally biased region" description="Low complexity" evidence="8">
    <location>
        <begin position="50"/>
        <end position="60"/>
    </location>
</feature>
<protein>
    <recommendedName>
        <fullName evidence="9">Trimeric autotransporter adhesin YadA-like C-terminal membrane anchor domain-containing protein</fullName>
    </recommendedName>
</protein>
<evidence type="ECO:0000256" key="7">
    <source>
        <dbReference type="ARBA" id="ARBA00023237"/>
    </source>
</evidence>
<reference evidence="10 11" key="1">
    <citation type="submission" date="2019-09" db="EMBL/GenBank/DDBJ databases">
        <title>Genome of Aliivibrio finisterrensis LMG 23869 (type strain).</title>
        <authorList>
            <person name="Bowman J.P."/>
        </authorList>
    </citation>
    <scope>NUCLEOTIDE SEQUENCE [LARGE SCALE GENOMIC DNA]</scope>
    <source>
        <strain evidence="10 11">LMG 23869</strain>
    </source>
</reference>
<comment type="subcellular location">
    <subcellularLocation>
        <location evidence="2">Cell outer membrane</location>
    </subcellularLocation>
    <subcellularLocation>
        <location evidence="1">Cell surface</location>
    </subcellularLocation>
</comment>
<keyword evidence="3" id="KW-1134">Transmembrane beta strand</keyword>
<evidence type="ECO:0000256" key="6">
    <source>
        <dbReference type="ARBA" id="ARBA00023136"/>
    </source>
</evidence>
<sequence>YPTVPQETPVRIPAATPTAYPTVQQETSVRIPTATPIAYPTVQQETPPLASSESSQSEAQIQDHEAIQHNSEELNAVQAQSDRNTSTLTSYNRLLSDENAKIHIIQNRSITQGGAITKNSDNIQQNTANIQQNTNDIKSLRDDFKKMGKRVDATAAMGMATSSLFQPYGVGKVNVTMGLGNYNGANAVAFGSGIRIDEHVALRANVAYVDSTNDTGFGVGASYEW</sequence>
<feature type="region of interest" description="Disordered" evidence="8">
    <location>
        <begin position="44"/>
        <end position="63"/>
    </location>
</feature>
<evidence type="ECO:0000313" key="11">
    <source>
        <dbReference type="Proteomes" id="UP000434870"/>
    </source>
</evidence>
<feature type="non-terminal residue" evidence="10">
    <location>
        <position position="1"/>
    </location>
</feature>
<comment type="caution">
    <text evidence="10">The sequence shown here is derived from an EMBL/GenBank/DDBJ whole genome shotgun (WGS) entry which is preliminary data.</text>
</comment>
<feature type="domain" description="Trimeric autotransporter adhesin YadA-like C-terminal membrane anchor" evidence="9">
    <location>
        <begin position="165"/>
        <end position="225"/>
    </location>
</feature>
<gene>
    <name evidence="10" type="ORF">F8B77_07160</name>
</gene>
<evidence type="ECO:0000256" key="2">
    <source>
        <dbReference type="ARBA" id="ARBA00004442"/>
    </source>
</evidence>
<dbReference type="InterPro" id="IPR005594">
    <property type="entry name" value="YadA_C"/>
</dbReference>
<keyword evidence="7" id="KW-0998">Cell outer membrane</keyword>
<keyword evidence="5" id="KW-0732">Signal</keyword>
<evidence type="ECO:0000256" key="8">
    <source>
        <dbReference type="SAM" id="MobiDB-lite"/>
    </source>
</evidence>
<dbReference type="RefSeq" id="WP_208846107.1">
    <property type="nucleotide sequence ID" value="NZ_WBVP01000006.1"/>
</dbReference>
<evidence type="ECO:0000256" key="5">
    <source>
        <dbReference type="ARBA" id="ARBA00022729"/>
    </source>
</evidence>
<keyword evidence="6" id="KW-0472">Membrane</keyword>
<organism evidence="10 11">
    <name type="scientific">Aliivibrio finisterrensis</name>
    <dbReference type="NCBI Taxonomy" id="511998"/>
    <lineage>
        <taxon>Bacteria</taxon>
        <taxon>Pseudomonadati</taxon>
        <taxon>Pseudomonadota</taxon>
        <taxon>Gammaproteobacteria</taxon>
        <taxon>Vibrionales</taxon>
        <taxon>Vibrionaceae</taxon>
        <taxon>Aliivibrio</taxon>
    </lineage>
</organism>
<evidence type="ECO:0000256" key="4">
    <source>
        <dbReference type="ARBA" id="ARBA00022692"/>
    </source>
</evidence>
<accession>A0A6N6RU00</accession>
<dbReference type="InterPro" id="IPR045584">
    <property type="entry name" value="Pilin-like"/>
</dbReference>
<dbReference type="GO" id="GO:0009279">
    <property type="term" value="C:cell outer membrane"/>
    <property type="evidence" value="ECO:0007669"/>
    <property type="project" value="UniProtKB-SubCell"/>
</dbReference>
<evidence type="ECO:0000256" key="3">
    <source>
        <dbReference type="ARBA" id="ARBA00022452"/>
    </source>
</evidence>
<name>A0A6N6RU00_9GAMM</name>